<feature type="compositionally biased region" description="Basic and acidic residues" evidence="1">
    <location>
        <begin position="11"/>
        <end position="25"/>
    </location>
</feature>
<keyword evidence="3" id="KW-1185">Reference proteome</keyword>
<evidence type="ECO:0000313" key="2">
    <source>
        <dbReference type="EMBL" id="GCC44851.1"/>
    </source>
</evidence>
<accession>A0A401TQA7</accession>
<dbReference type="Proteomes" id="UP000287033">
    <property type="component" value="Unassembled WGS sequence"/>
</dbReference>
<sequence length="180" mass="20454">MSVCVTGECDTDGKEELKQSKDTGRKSRKVIVDCTDSEDDDDDDDDDDDTEGCRDSHHQSQKAVVSNNDKSAQSLPEHSNAGNRGALFMVWVIMPQPPFPQDSTKRQELYFQLAFLRKSQRAFQPTGRTVHFHTATWEQSRMVPRKFPNVFRNNNWAVDQATFPDTLIRYSGNIDSHLSG</sequence>
<organism evidence="2 3">
    <name type="scientific">Chiloscyllium punctatum</name>
    <name type="common">Brownbanded bambooshark</name>
    <name type="synonym">Hemiscyllium punctatum</name>
    <dbReference type="NCBI Taxonomy" id="137246"/>
    <lineage>
        <taxon>Eukaryota</taxon>
        <taxon>Metazoa</taxon>
        <taxon>Chordata</taxon>
        <taxon>Craniata</taxon>
        <taxon>Vertebrata</taxon>
        <taxon>Chondrichthyes</taxon>
        <taxon>Elasmobranchii</taxon>
        <taxon>Galeomorphii</taxon>
        <taxon>Galeoidea</taxon>
        <taxon>Orectolobiformes</taxon>
        <taxon>Hemiscylliidae</taxon>
        <taxon>Chiloscyllium</taxon>
    </lineage>
</organism>
<gene>
    <name evidence="2" type="ORF">chiPu_0028788</name>
</gene>
<feature type="region of interest" description="Disordered" evidence="1">
    <location>
        <begin position="1"/>
        <end position="80"/>
    </location>
</feature>
<comment type="caution">
    <text evidence="2">The sequence shown here is derived from an EMBL/GenBank/DDBJ whole genome shotgun (WGS) entry which is preliminary data.</text>
</comment>
<protein>
    <submittedName>
        <fullName evidence="2">Uncharacterized protein</fullName>
    </submittedName>
</protein>
<feature type="compositionally biased region" description="Polar residues" evidence="1">
    <location>
        <begin position="61"/>
        <end position="80"/>
    </location>
</feature>
<evidence type="ECO:0000313" key="3">
    <source>
        <dbReference type="Proteomes" id="UP000287033"/>
    </source>
</evidence>
<proteinExistence type="predicted"/>
<reference evidence="2 3" key="1">
    <citation type="journal article" date="2018" name="Nat. Ecol. Evol.">
        <title>Shark genomes provide insights into elasmobranch evolution and the origin of vertebrates.</title>
        <authorList>
            <person name="Hara Y"/>
            <person name="Yamaguchi K"/>
            <person name="Onimaru K"/>
            <person name="Kadota M"/>
            <person name="Koyanagi M"/>
            <person name="Keeley SD"/>
            <person name="Tatsumi K"/>
            <person name="Tanaka K"/>
            <person name="Motone F"/>
            <person name="Kageyama Y"/>
            <person name="Nozu R"/>
            <person name="Adachi N"/>
            <person name="Nishimura O"/>
            <person name="Nakagawa R"/>
            <person name="Tanegashima C"/>
            <person name="Kiyatake I"/>
            <person name="Matsumoto R"/>
            <person name="Murakumo K"/>
            <person name="Nishida K"/>
            <person name="Terakita A"/>
            <person name="Kuratani S"/>
            <person name="Sato K"/>
            <person name="Hyodo S Kuraku.S."/>
        </authorList>
    </citation>
    <scope>NUCLEOTIDE SEQUENCE [LARGE SCALE GENOMIC DNA]</scope>
</reference>
<dbReference type="EMBL" id="BEZZ01140196">
    <property type="protein sequence ID" value="GCC44851.1"/>
    <property type="molecule type" value="Genomic_DNA"/>
</dbReference>
<evidence type="ECO:0000256" key="1">
    <source>
        <dbReference type="SAM" id="MobiDB-lite"/>
    </source>
</evidence>
<name>A0A401TQA7_CHIPU</name>
<dbReference type="AlphaFoldDB" id="A0A401TQA7"/>
<feature type="compositionally biased region" description="Acidic residues" evidence="1">
    <location>
        <begin position="35"/>
        <end position="50"/>
    </location>
</feature>